<dbReference type="InterPro" id="IPR025378">
    <property type="entry name" value="DUF4368"/>
</dbReference>
<dbReference type="PROSITE" id="PS51737">
    <property type="entry name" value="RECOMBINASE_DNA_BIND"/>
    <property type="match status" value="1"/>
</dbReference>
<feature type="domain" description="Recombinase" evidence="3">
    <location>
        <begin position="172"/>
        <end position="318"/>
    </location>
</feature>
<dbReference type="SUPFAM" id="SSF53041">
    <property type="entry name" value="Resolvase-like"/>
    <property type="match status" value="1"/>
</dbReference>
<dbReference type="InterPro" id="IPR011109">
    <property type="entry name" value="DNA_bind_recombinase_dom"/>
</dbReference>
<dbReference type="CDD" id="cd03770">
    <property type="entry name" value="SR_TndX_transposase"/>
    <property type="match status" value="1"/>
</dbReference>
<dbReference type="Gene3D" id="3.90.1750.20">
    <property type="entry name" value="Putative Large Serine Recombinase, Chain B, Domain 2"/>
    <property type="match status" value="1"/>
</dbReference>
<dbReference type="InterPro" id="IPR038109">
    <property type="entry name" value="DNA_bind_recomb_sf"/>
</dbReference>
<accession>A0A927WN44</accession>
<comment type="caution">
    <text evidence="4">The sequence shown here is derived from an EMBL/GenBank/DDBJ whole genome shotgun (WGS) entry which is preliminary data.</text>
</comment>
<evidence type="ECO:0000313" key="5">
    <source>
        <dbReference type="Proteomes" id="UP000761380"/>
    </source>
</evidence>
<dbReference type="GO" id="GO:0000150">
    <property type="term" value="F:DNA strand exchange activity"/>
    <property type="evidence" value="ECO:0007669"/>
    <property type="project" value="InterPro"/>
</dbReference>
<dbReference type="InterPro" id="IPR006119">
    <property type="entry name" value="Resolv_N"/>
</dbReference>
<dbReference type="InterPro" id="IPR025827">
    <property type="entry name" value="Zn_ribbon_recom_dom"/>
</dbReference>
<dbReference type="AlphaFoldDB" id="A0A927WN44"/>
<dbReference type="Pfam" id="PF14287">
    <property type="entry name" value="DUF4368"/>
    <property type="match status" value="1"/>
</dbReference>
<evidence type="ECO:0000256" key="1">
    <source>
        <dbReference type="SAM" id="Coils"/>
    </source>
</evidence>
<dbReference type="PANTHER" id="PTHR30461">
    <property type="entry name" value="DNA-INVERTASE FROM LAMBDOID PROPHAGE"/>
    <property type="match status" value="1"/>
</dbReference>
<evidence type="ECO:0000259" key="2">
    <source>
        <dbReference type="PROSITE" id="PS51736"/>
    </source>
</evidence>
<evidence type="ECO:0000313" key="4">
    <source>
        <dbReference type="EMBL" id="MBE6092519.1"/>
    </source>
</evidence>
<dbReference type="Pfam" id="PF07508">
    <property type="entry name" value="Recombinase"/>
    <property type="match status" value="1"/>
</dbReference>
<dbReference type="InterPro" id="IPR036162">
    <property type="entry name" value="Resolvase-like_N_sf"/>
</dbReference>
<name>A0A927WN44_SELRU</name>
<dbReference type="PROSITE" id="PS51736">
    <property type="entry name" value="RECOMBINASES_3"/>
    <property type="match status" value="1"/>
</dbReference>
<keyword evidence="1" id="KW-0175">Coiled coil</keyword>
<sequence>MARQSQTAVENGEKITALYCRLSRDDELTGDSNSIRNQKAILEKYAIDNGFGNREFFVDDGYSGTNFDRPDWQRLIAKAESGQVGTVIVKDMSRLGRNYLRVGYYTEMFFPEAGIRFIAVNNGVDSENQQDSDFTPFLNIINEWYAKDCSKKIKAVFKAKGESGRHMTNRVPYGYKRDPQDKEHWILDEIAAPLVSGMFRKCMQGLGPSLIAKELTEQKVLNPILHGKVRDGKMSRQEAEAMPNAFEWNAACVADILKRPDYLGHTVNFKTCKKTFLSKRGTWRDRSEWLYFKNTQEPIIDQETFDTVQRIREGRRRKTVMGIPDMLSGILYCQDCGSKMGAVRQGKRRRELDHYVCGLYRRQKKGCDGRSHTIRINKIENILLNSIRSVTTFAREHEDEFVALIAQKSRKAVDKTLRDAKKELEHADSRMKKLDTLIQRLYEDNVDGKISDERFAKMTATYEEEQKILAVRSEELKAVIAKESETTANVSGFLSIVQKYTDIPELTAEIVREFIKKVYISHPEEIDGKRTQKIVIVWNCIGEFHSQTLDAENEQA</sequence>
<dbReference type="Pfam" id="PF13408">
    <property type="entry name" value="Zn_ribbon_recom"/>
    <property type="match status" value="1"/>
</dbReference>
<dbReference type="EMBL" id="SVBY01000026">
    <property type="protein sequence ID" value="MBE6092519.1"/>
    <property type="molecule type" value="Genomic_DNA"/>
</dbReference>
<dbReference type="Proteomes" id="UP000761380">
    <property type="component" value="Unassembled WGS sequence"/>
</dbReference>
<evidence type="ECO:0000259" key="3">
    <source>
        <dbReference type="PROSITE" id="PS51737"/>
    </source>
</evidence>
<organism evidence="4 5">
    <name type="scientific">Selenomonas ruminantium</name>
    <dbReference type="NCBI Taxonomy" id="971"/>
    <lineage>
        <taxon>Bacteria</taxon>
        <taxon>Bacillati</taxon>
        <taxon>Bacillota</taxon>
        <taxon>Negativicutes</taxon>
        <taxon>Selenomonadales</taxon>
        <taxon>Selenomonadaceae</taxon>
        <taxon>Selenomonas</taxon>
    </lineage>
</organism>
<dbReference type="InterPro" id="IPR050639">
    <property type="entry name" value="SSR_resolvase"/>
</dbReference>
<gene>
    <name evidence="4" type="ORF">E7201_05020</name>
</gene>
<dbReference type="Pfam" id="PF00239">
    <property type="entry name" value="Resolvase"/>
    <property type="match status" value="1"/>
</dbReference>
<dbReference type="Gene3D" id="3.40.50.1390">
    <property type="entry name" value="Resolvase, N-terminal catalytic domain"/>
    <property type="match status" value="1"/>
</dbReference>
<feature type="coiled-coil region" evidence="1">
    <location>
        <begin position="410"/>
        <end position="444"/>
    </location>
</feature>
<reference evidence="4" key="1">
    <citation type="submission" date="2019-04" db="EMBL/GenBank/DDBJ databases">
        <title>Evolution of Biomass-Degrading Anaerobic Consortia Revealed by Metagenomics.</title>
        <authorList>
            <person name="Peng X."/>
        </authorList>
    </citation>
    <scope>NUCLEOTIDE SEQUENCE</scope>
    <source>
        <strain evidence="4">SIG240</strain>
    </source>
</reference>
<dbReference type="SMART" id="SM00857">
    <property type="entry name" value="Resolvase"/>
    <property type="match status" value="1"/>
</dbReference>
<feature type="domain" description="Resolvase/invertase-type recombinase catalytic" evidence="2">
    <location>
        <begin position="15"/>
        <end position="164"/>
    </location>
</feature>
<dbReference type="PANTHER" id="PTHR30461:SF23">
    <property type="entry name" value="DNA RECOMBINASE-RELATED"/>
    <property type="match status" value="1"/>
</dbReference>
<protein>
    <submittedName>
        <fullName evidence="4">DUF4368 domain-containing protein</fullName>
    </submittedName>
</protein>
<proteinExistence type="predicted"/>
<dbReference type="GO" id="GO:0003677">
    <property type="term" value="F:DNA binding"/>
    <property type="evidence" value="ECO:0007669"/>
    <property type="project" value="InterPro"/>
</dbReference>